<reference evidence="2 3" key="1">
    <citation type="submission" date="2023-12" db="EMBL/GenBank/DDBJ databases">
        <title>Genome sequencing and assembly of bacterial species from a model synthetic community.</title>
        <authorList>
            <person name="Hogle S.L."/>
        </authorList>
    </citation>
    <scope>NUCLEOTIDE SEQUENCE [LARGE SCALE GENOMIC DNA]</scope>
    <source>
        <strain evidence="2 3">HAMBI_3031</strain>
    </source>
</reference>
<evidence type="ECO:0000313" key="2">
    <source>
        <dbReference type="EMBL" id="WQD40274.1"/>
    </source>
</evidence>
<proteinExistence type="predicted"/>
<dbReference type="EMBL" id="CP139960">
    <property type="protein sequence ID" value="WQD40274.1"/>
    <property type="molecule type" value="Genomic_DNA"/>
</dbReference>
<organism evidence="2 3">
    <name type="scientific">Niabella yanshanensis</name>
    <dbReference type="NCBI Taxonomy" id="577386"/>
    <lineage>
        <taxon>Bacteria</taxon>
        <taxon>Pseudomonadati</taxon>
        <taxon>Bacteroidota</taxon>
        <taxon>Chitinophagia</taxon>
        <taxon>Chitinophagales</taxon>
        <taxon>Chitinophagaceae</taxon>
        <taxon>Niabella</taxon>
    </lineage>
</organism>
<dbReference type="InterPro" id="IPR011042">
    <property type="entry name" value="6-blade_b-propeller_TolB-like"/>
</dbReference>
<accession>A0ABZ0WC83</accession>
<dbReference type="Proteomes" id="UP001325680">
    <property type="component" value="Chromosome"/>
</dbReference>
<feature type="signal peptide" evidence="1">
    <location>
        <begin position="1"/>
        <end position="23"/>
    </location>
</feature>
<evidence type="ECO:0000256" key="1">
    <source>
        <dbReference type="SAM" id="SignalP"/>
    </source>
</evidence>
<sequence length="937" mass="106999">MSRFFILIPLIIVALLQSNLADAQQFGGNPARMRWRQINTDTARVIFPEGFDSVARRVAAFISQVSLKDQLSLGKKLEKIDIVLQNQPVITNGYVSMGPFRSEFYTTPSPDNYDPSSLSWLAQLTVHEYRHVQQYNNFNNGLSAVMKKLFGQEGYALAVNAAVPNWFFEGDAVYSESLLAPHGRGTLPFFLKAFPALWQSGKDYSWMKIRNGSLKDYVPNHYDLGYLLVNYGSRQHGYDFWRKITRDASAYKGLFYPLQKSVQRHSGISYKDFRQNAFNHYKAQYQLENPGMLVDSLNVFASNTKTFTQYTFPFQLSETSLLYQKSSNNHRTGFYIKGPEGERLLRLRDISIEDQYSYRNGKIVYAAYESHPRWRWVSYNVIKVLDVATGQQRTITHQSRYFSPDISDDGKTIVTNSVALDGRSALTFLNAANGSVLRALINDSVNYFSNPKFLNDSTVVAVLRNKDATTAIAAVDVFSGSIKNITPPSSTVIGNIAINNGKIYFTASKHLKDELFYYDLAQQQLFQLPTPGVGSYFASSDFNKLNWSMFTADGFQLQQTDEIRAKWQPLSMDAFVNNQTGLVTDSIHASDQLMTASPPHAVPQSYRKLTHPFNFHSWRPNYSDPEFSFTIYGNNILNTTETQLYYVYNENDRTHTAGGAITYGGLFPYISLGSNYTFDRRAFASNKLRQWNEWNNYIGVSVPLNWTSNRTYKTLNIGSNYYYRTDFNKGPTKNQFKELQFSYLAHGISWTQQVQTTVQDIYPRWGYSINTQFRHALNLYDSWQGYGGAILYLPGLLRAHSLVLNGAVQYAGSEQRVFGNRTAFARGYSGRDSAGIYTARANYHFPVFYPDCGFANIFYLQRVRANIFYDYTRAFNKKDTHQSTLQSTGAEIYLDTKWWNQHPLTFGFRAGSLLSAIPGQDRKPFFEFILPTSLIPR</sequence>
<dbReference type="RefSeq" id="WP_114789654.1">
    <property type="nucleotide sequence ID" value="NZ_CP139960.1"/>
</dbReference>
<dbReference type="Gene3D" id="2.120.10.30">
    <property type="entry name" value="TolB, C-terminal domain"/>
    <property type="match status" value="1"/>
</dbReference>
<dbReference type="SUPFAM" id="SSF82171">
    <property type="entry name" value="DPP6 N-terminal domain-like"/>
    <property type="match status" value="1"/>
</dbReference>
<name>A0ABZ0WC83_9BACT</name>
<feature type="chain" id="PRO_5046095349" evidence="1">
    <location>
        <begin position="24"/>
        <end position="937"/>
    </location>
</feature>
<evidence type="ECO:0000313" key="3">
    <source>
        <dbReference type="Proteomes" id="UP001325680"/>
    </source>
</evidence>
<gene>
    <name evidence="2" type="ORF">U0035_08970</name>
</gene>
<protein>
    <submittedName>
        <fullName evidence="2">Uncharacterized protein</fullName>
    </submittedName>
</protein>
<keyword evidence="1" id="KW-0732">Signal</keyword>
<keyword evidence="3" id="KW-1185">Reference proteome</keyword>